<keyword evidence="2" id="KW-1133">Transmembrane helix</keyword>
<keyword evidence="4" id="KW-1185">Reference proteome</keyword>
<proteinExistence type="predicted"/>
<accession>A0AA39R2W4</accession>
<keyword evidence="2" id="KW-0812">Transmembrane</keyword>
<feature type="transmembrane region" description="Helical" evidence="2">
    <location>
        <begin position="572"/>
        <end position="594"/>
    </location>
</feature>
<sequence>MADGTACPEDENSTDCFLRELLKAINDKDKDFNWDPLNFAFTVPIGLVAALFAALTVFQIILSAGSGRRRCNKIAIGPWSKLTTRRWSLHDLMILSTAKTPLLRSDSILKILKNAQPRPGNHQHISTEQSHNGTSAATWLNFLQEINLEDLAPSGKDENIRETSADYLPSDLIAVPAYGEVGVIVAMAAAAGAYAWKLVSQSPYPVIIGKDFQFDFRQHPSLGTVGAFSRYVQRVEKSSVSRQYLAKAIEHARGEIDIATLFPLDKKVREQLSPKEGPVSVNIVELPGFRELLRGIHREGCKMGGHLCCVHRYFDPSDEHLLWLLIADTPEHPPAIFPSGLIHVPNLLSILALNSKFWGTEHNLDLDLTGDMPVLFNGLSWKDTFQPPPTRRQVFRYKEIFGYKDIYQGCIRILYEPQAFQVWFDSRGRSKRQSFRLGLVVQLQEIDKWLQTPDREQDVRCSIVNLYRMTNALLKAEKAITNGSVGASVPADQAGAQPINPGDDPRTDTTNGQPNSDDEYLGIIVNRHSKLLTTLRNLVKECLPRANLIQIIQLHKEETVKNYMRYSKIIRALMGVSPIILGSSLNFVHVVVFLDNLRKLLEAWEDTKGEDRTKEENHTKEEDHTKKEERTKKKDHTTEEELLKRSDEEIIKDVLIWRCILIYLLFSTAPDNSKILTSGSWEQVVPII</sequence>
<evidence type="ECO:0000256" key="1">
    <source>
        <dbReference type="SAM" id="MobiDB-lite"/>
    </source>
</evidence>
<name>A0AA39R2W4_9LECA</name>
<gene>
    <name evidence="3" type="ORF">JMJ35_003624</name>
</gene>
<evidence type="ECO:0000256" key="2">
    <source>
        <dbReference type="SAM" id="Phobius"/>
    </source>
</evidence>
<dbReference type="AlphaFoldDB" id="A0AA39R2W4"/>
<evidence type="ECO:0000313" key="3">
    <source>
        <dbReference type="EMBL" id="KAK0513902.1"/>
    </source>
</evidence>
<evidence type="ECO:0000313" key="4">
    <source>
        <dbReference type="Proteomes" id="UP001166286"/>
    </source>
</evidence>
<organism evidence="3 4">
    <name type="scientific">Cladonia borealis</name>
    <dbReference type="NCBI Taxonomy" id="184061"/>
    <lineage>
        <taxon>Eukaryota</taxon>
        <taxon>Fungi</taxon>
        <taxon>Dikarya</taxon>
        <taxon>Ascomycota</taxon>
        <taxon>Pezizomycotina</taxon>
        <taxon>Lecanoromycetes</taxon>
        <taxon>OSLEUM clade</taxon>
        <taxon>Lecanoromycetidae</taxon>
        <taxon>Lecanorales</taxon>
        <taxon>Lecanorineae</taxon>
        <taxon>Cladoniaceae</taxon>
        <taxon>Cladonia</taxon>
    </lineage>
</organism>
<keyword evidence="2" id="KW-0472">Membrane</keyword>
<feature type="region of interest" description="Disordered" evidence="1">
    <location>
        <begin position="487"/>
        <end position="517"/>
    </location>
</feature>
<dbReference type="Proteomes" id="UP001166286">
    <property type="component" value="Unassembled WGS sequence"/>
</dbReference>
<dbReference type="EMBL" id="JAFEKC020000006">
    <property type="protein sequence ID" value="KAK0513902.1"/>
    <property type="molecule type" value="Genomic_DNA"/>
</dbReference>
<feature type="region of interest" description="Disordered" evidence="1">
    <location>
        <begin position="608"/>
        <end position="639"/>
    </location>
</feature>
<reference evidence="3" key="1">
    <citation type="submission" date="2023-03" db="EMBL/GenBank/DDBJ databases">
        <title>Complete genome of Cladonia borealis.</title>
        <authorList>
            <person name="Park H."/>
        </authorList>
    </citation>
    <scope>NUCLEOTIDE SEQUENCE</scope>
    <source>
        <strain evidence="3">ANT050790</strain>
    </source>
</reference>
<feature type="transmembrane region" description="Helical" evidence="2">
    <location>
        <begin position="39"/>
        <end position="62"/>
    </location>
</feature>
<comment type="caution">
    <text evidence="3">The sequence shown here is derived from an EMBL/GenBank/DDBJ whole genome shotgun (WGS) entry which is preliminary data.</text>
</comment>
<protein>
    <submittedName>
        <fullName evidence="3">Uncharacterized protein</fullName>
    </submittedName>
</protein>